<keyword evidence="3" id="KW-1185">Reference proteome</keyword>
<protein>
    <submittedName>
        <fullName evidence="2">DUF5803 family protein</fullName>
    </submittedName>
</protein>
<accession>A0ABU9KW38</accession>
<dbReference type="InterPro" id="IPR043826">
    <property type="entry name" value="DUF5803"/>
</dbReference>
<feature type="transmembrane region" description="Helical" evidence="1">
    <location>
        <begin position="260"/>
        <end position="280"/>
    </location>
</feature>
<sequence length="306" mass="34295">MNRTIITTLFIFALAVMASGCIDELVPVDEEAVAPDLSTYELEVFYDTTEEGELLNTTTFYLTDNGSANVVHMVVNASVIEVIPLEDILNPNKEAISNIVILAGNAEDTETSFETFETLSTSSIDDVPVFNYTMEEEVIRGQKHIYMKFNESITGIVAYSMKAPMGQDFMYIPSHDSVVRFVLPEGFTTGNPFIGKVSPEPAERYFDDLNREVLVWYDLRATAGSFTEMAREFLKVEITEDDLPYNPIVVKFYSTSAPRMLLIGTIILGGGVLIVLGNYLSTRRRLRKAREVIEEGFDEKGKNKLK</sequence>
<evidence type="ECO:0000313" key="2">
    <source>
        <dbReference type="EMBL" id="MEL4305998.1"/>
    </source>
</evidence>
<keyword evidence="1" id="KW-0812">Transmembrane</keyword>
<dbReference type="Proteomes" id="UP001396646">
    <property type="component" value="Unassembled WGS sequence"/>
</dbReference>
<keyword evidence="1" id="KW-1133">Transmembrane helix</keyword>
<evidence type="ECO:0000256" key="1">
    <source>
        <dbReference type="SAM" id="Phobius"/>
    </source>
</evidence>
<dbReference type="RefSeq" id="WP_342127607.1">
    <property type="nucleotide sequence ID" value="NZ_JBCAUS010000006.1"/>
</dbReference>
<dbReference type="PROSITE" id="PS51257">
    <property type="entry name" value="PROKAR_LIPOPROTEIN"/>
    <property type="match status" value="1"/>
</dbReference>
<evidence type="ECO:0000313" key="3">
    <source>
        <dbReference type="Proteomes" id="UP001396646"/>
    </source>
</evidence>
<proteinExistence type="predicted"/>
<name>A0ABU9KW38_9EURY</name>
<dbReference type="Pfam" id="PF19119">
    <property type="entry name" value="DUF5803"/>
    <property type="match status" value="1"/>
</dbReference>
<dbReference type="EMBL" id="JBCAUS010000006">
    <property type="protein sequence ID" value="MEL4305998.1"/>
    <property type="molecule type" value="Genomic_DNA"/>
</dbReference>
<organism evidence="2 3">
    <name type="scientific">Methanococcoides cohabitans</name>
    <dbReference type="NCBI Taxonomy" id="3136559"/>
    <lineage>
        <taxon>Archaea</taxon>
        <taxon>Methanobacteriati</taxon>
        <taxon>Methanobacteriota</taxon>
        <taxon>Stenosarchaea group</taxon>
        <taxon>Methanomicrobia</taxon>
        <taxon>Methanosarcinales</taxon>
        <taxon>Methanosarcinaceae</taxon>
        <taxon>Methanococcoides</taxon>
    </lineage>
</organism>
<reference evidence="2 3" key="1">
    <citation type="submission" date="2024-04" db="EMBL/GenBank/DDBJ databases">
        <title>Methanococcoides sp. LMO-2.</title>
        <authorList>
            <person name="Liang L."/>
        </authorList>
    </citation>
    <scope>NUCLEOTIDE SEQUENCE [LARGE SCALE GENOMIC DNA]</scope>
    <source>
        <strain evidence="2 3">LMO-2</strain>
    </source>
</reference>
<comment type="caution">
    <text evidence="2">The sequence shown here is derived from an EMBL/GenBank/DDBJ whole genome shotgun (WGS) entry which is preliminary data.</text>
</comment>
<gene>
    <name evidence="2" type="ORF">WOA13_09220</name>
</gene>
<keyword evidence="1" id="KW-0472">Membrane</keyword>